<feature type="transmembrane region" description="Helical" evidence="7">
    <location>
        <begin position="140"/>
        <end position="160"/>
    </location>
</feature>
<feature type="transmembrane region" description="Helical" evidence="7">
    <location>
        <begin position="257"/>
        <end position="278"/>
    </location>
</feature>
<gene>
    <name evidence="9" type="ORF">PG997_006249</name>
</gene>
<feature type="transmembrane region" description="Helical" evidence="7">
    <location>
        <begin position="12"/>
        <end position="28"/>
    </location>
</feature>
<dbReference type="EMBL" id="JAQQWN010000005">
    <property type="protein sequence ID" value="KAK8084978.1"/>
    <property type="molecule type" value="Genomic_DNA"/>
</dbReference>
<reference evidence="9 10" key="1">
    <citation type="submission" date="2023-01" db="EMBL/GenBank/DDBJ databases">
        <title>Analysis of 21 Apiospora genomes using comparative genomics revels a genus with tremendous synthesis potential of carbohydrate active enzymes and secondary metabolites.</title>
        <authorList>
            <person name="Sorensen T."/>
        </authorList>
    </citation>
    <scope>NUCLEOTIDE SEQUENCE [LARGE SCALE GENOMIC DNA]</scope>
    <source>
        <strain evidence="9 10">CBS 114990</strain>
    </source>
</reference>
<comment type="subcellular location">
    <subcellularLocation>
        <location evidence="1">Membrane</location>
        <topology evidence="1">Multi-pass membrane protein</topology>
    </subcellularLocation>
</comment>
<keyword evidence="2 7" id="KW-0812">Transmembrane</keyword>
<feature type="domain" description="Rhodopsin" evidence="8">
    <location>
        <begin position="25"/>
        <end position="279"/>
    </location>
</feature>
<feature type="region of interest" description="Disordered" evidence="6">
    <location>
        <begin position="397"/>
        <end position="432"/>
    </location>
</feature>
<evidence type="ECO:0000313" key="10">
    <source>
        <dbReference type="Proteomes" id="UP001433268"/>
    </source>
</evidence>
<evidence type="ECO:0000256" key="5">
    <source>
        <dbReference type="ARBA" id="ARBA00038359"/>
    </source>
</evidence>
<dbReference type="PANTHER" id="PTHR33048:SF2">
    <property type="entry name" value="SRPK"/>
    <property type="match status" value="1"/>
</dbReference>
<sequence>MGESTPFQREAWTEYAIGVVVLFLRYFARWRAVGFKKWQGDDVFAVLSLVFWTTLFPSIAGENGTNIGITDEMGASMSPEQIEKLAAGSKYLLAGWCFYVTLIWCLKGTMLCFFHRITQVSPLPKDYGDGADLEALGRRFVKLLGLLCVLAYIVMLAVILGHCQPIRKNWQVYPNPGLIRRTIVLLFGRVANVGVRSTDALIVATPIPLLWKVKLTSVRKVAVGLLLCSGIFIMIATILRCVMSLHDIQGINISTIWAIRETFIGIIAVNAAAIKPLFSQSKWMRSTLMRSKDGLSSSQSGGSWSAARAYFPFRRGNTSSSNDGPDAATAAAANLTHPMTAFGGGYWSVKGKGKKVEGDMMHSTTHNSSEEMIVPPGFEATEVIPDVERGMGAADKFHRHHHHHQQQNHQRDGQQSAGGGSGIMVTTTYHVE</sequence>
<accession>A0ABR1WRR1</accession>
<protein>
    <recommendedName>
        <fullName evidence="8">Rhodopsin domain-containing protein</fullName>
    </recommendedName>
</protein>
<evidence type="ECO:0000256" key="7">
    <source>
        <dbReference type="SAM" id="Phobius"/>
    </source>
</evidence>
<feature type="transmembrane region" description="Helical" evidence="7">
    <location>
        <begin position="91"/>
        <end position="117"/>
    </location>
</feature>
<feature type="transmembrane region" description="Helical" evidence="7">
    <location>
        <begin position="221"/>
        <end position="245"/>
    </location>
</feature>
<proteinExistence type="inferred from homology"/>
<dbReference type="InterPro" id="IPR052337">
    <property type="entry name" value="SAT4-like"/>
</dbReference>
<dbReference type="Pfam" id="PF20684">
    <property type="entry name" value="Fung_rhodopsin"/>
    <property type="match status" value="1"/>
</dbReference>
<evidence type="ECO:0000256" key="1">
    <source>
        <dbReference type="ARBA" id="ARBA00004141"/>
    </source>
</evidence>
<keyword evidence="3 7" id="KW-1133">Transmembrane helix</keyword>
<name>A0ABR1WRR1_9PEZI</name>
<dbReference type="InterPro" id="IPR049326">
    <property type="entry name" value="Rhodopsin_dom_fungi"/>
</dbReference>
<dbReference type="PANTHER" id="PTHR33048">
    <property type="entry name" value="PTH11-LIKE INTEGRAL MEMBRANE PROTEIN (AFU_ORTHOLOGUE AFUA_5G11245)"/>
    <property type="match status" value="1"/>
</dbReference>
<organism evidence="9 10">
    <name type="scientific">Apiospora hydei</name>
    <dbReference type="NCBI Taxonomy" id="1337664"/>
    <lineage>
        <taxon>Eukaryota</taxon>
        <taxon>Fungi</taxon>
        <taxon>Dikarya</taxon>
        <taxon>Ascomycota</taxon>
        <taxon>Pezizomycotina</taxon>
        <taxon>Sordariomycetes</taxon>
        <taxon>Xylariomycetidae</taxon>
        <taxon>Amphisphaeriales</taxon>
        <taxon>Apiosporaceae</taxon>
        <taxon>Apiospora</taxon>
    </lineage>
</organism>
<comment type="similarity">
    <text evidence="5">Belongs to the SAT4 family.</text>
</comment>
<feature type="compositionally biased region" description="Basic residues" evidence="6">
    <location>
        <begin position="397"/>
        <end position="406"/>
    </location>
</feature>
<evidence type="ECO:0000256" key="3">
    <source>
        <dbReference type="ARBA" id="ARBA00022989"/>
    </source>
</evidence>
<evidence type="ECO:0000259" key="8">
    <source>
        <dbReference type="Pfam" id="PF20684"/>
    </source>
</evidence>
<keyword evidence="10" id="KW-1185">Reference proteome</keyword>
<dbReference type="GeneID" id="92043624"/>
<keyword evidence="4 7" id="KW-0472">Membrane</keyword>
<dbReference type="RefSeq" id="XP_066669487.1">
    <property type="nucleotide sequence ID" value="XM_066810564.1"/>
</dbReference>
<evidence type="ECO:0000256" key="2">
    <source>
        <dbReference type="ARBA" id="ARBA00022692"/>
    </source>
</evidence>
<dbReference type="Proteomes" id="UP001433268">
    <property type="component" value="Unassembled WGS sequence"/>
</dbReference>
<evidence type="ECO:0000256" key="4">
    <source>
        <dbReference type="ARBA" id="ARBA00023136"/>
    </source>
</evidence>
<comment type="caution">
    <text evidence="9">The sequence shown here is derived from an EMBL/GenBank/DDBJ whole genome shotgun (WGS) entry which is preliminary data.</text>
</comment>
<evidence type="ECO:0000313" key="9">
    <source>
        <dbReference type="EMBL" id="KAK8084978.1"/>
    </source>
</evidence>
<evidence type="ECO:0000256" key="6">
    <source>
        <dbReference type="SAM" id="MobiDB-lite"/>
    </source>
</evidence>